<keyword evidence="2" id="KW-0175">Coiled coil</keyword>
<evidence type="ECO:0000256" key="1">
    <source>
        <dbReference type="HAMAP-Rule" id="MF_00797"/>
    </source>
</evidence>
<dbReference type="RefSeq" id="WP_012148263.1">
    <property type="nucleotide sequence ID" value="NC_016929.1"/>
</dbReference>
<feature type="coiled-coil region" evidence="2">
    <location>
        <begin position="3"/>
        <end position="37"/>
    </location>
</feature>
<evidence type="ECO:0000259" key="3">
    <source>
        <dbReference type="Pfam" id="PF10073"/>
    </source>
</evidence>
<dbReference type="InterPro" id="IPR018753">
    <property type="entry name" value="GapR-like"/>
</dbReference>
<accession>A0ABM5MQK4</accession>
<dbReference type="InterPro" id="IPR046367">
    <property type="entry name" value="GapR-like_DNA-bd"/>
</dbReference>
<keyword evidence="5" id="KW-1185">Reference proteome</keyword>
<evidence type="ECO:0000313" key="4">
    <source>
        <dbReference type="EMBL" id="AFB20688.1"/>
    </source>
</evidence>
<gene>
    <name evidence="4" type="ORF">RCA_00555</name>
</gene>
<evidence type="ECO:0000256" key="2">
    <source>
        <dbReference type="SAM" id="Coils"/>
    </source>
</evidence>
<dbReference type="Pfam" id="PF10073">
    <property type="entry name" value="GapR_DNA-bd"/>
    <property type="match status" value="1"/>
</dbReference>
<sequence length="78" mass="9069">MSEVVVKEQLEQYISKIERLEQEKADLLEEIKNIFQDASSHGFDVKAMKSILKLKKLDKDKLAEQDAMLELYRDTLGI</sequence>
<comment type="similarity">
    <text evidence="1">Belongs to the UPF0335 family.</text>
</comment>
<name>A0ABM5MQK4_RICCA</name>
<dbReference type="EMBL" id="CP003304">
    <property type="protein sequence ID" value="AFB20688.1"/>
    <property type="molecule type" value="Genomic_DNA"/>
</dbReference>
<organism evidence="4 5">
    <name type="scientific">Rickettsia canadensis str. CA410</name>
    <dbReference type="NCBI Taxonomy" id="1105107"/>
    <lineage>
        <taxon>Bacteria</taxon>
        <taxon>Pseudomonadati</taxon>
        <taxon>Pseudomonadota</taxon>
        <taxon>Alphaproteobacteria</taxon>
        <taxon>Rickettsiales</taxon>
        <taxon>Rickettsiaceae</taxon>
        <taxon>Rickettsieae</taxon>
        <taxon>Rickettsia</taxon>
        <taxon>belli group</taxon>
    </lineage>
</organism>
<proteinExistence type="inferred from homology"/>
<evidence type="ECO:0000313" key="5">
    <source>
        <dbReference type="Proteomes" id="UP000007878"/>
    </source>
</evidence>
<dbReference type="HAMAP" id="MF_00797">
    <property type="entry name" value="UPF0335"/>
    <property type="match status" value="1"/>
</dbReference>
<reference evidence="5" key="1">
    <citation type="submission" date="2012-02" db="EMBL/GenBank/DDBJ databases">
        <title>Complete genome sequence of Rickettsia parkeri strain Portsmouth.</title>
        <authorList>
            <person name="Johnson S.L."/>
            <person name="Munk A.C."/>
            <person name="Han S."/>
            <person name="Bruce D.C."/>
            <person name="Dasch G.A."/>
        </authorList>
    </citation>
    <scope>NUCLEOTIDE SEQUENCE [LARGE SCALE GENOMIC DNA]</scope>
    <source>
        <strain evidence="5">CA410</strain>
    </source>
</reference>
<feature type="domain" description="GapR-like DNA-binding" evidence="3">
    <location>
        <begin position="7"/>
        <end position="77"/>
    </location>
</feature>
<dbReference type="Proteomes" id="UP000007878">
    <property type="component" value="Chromosome"/>
</dbReference>
<protein>
    <recommendedName>
        <fullName evidence="1">UPF0335 protein RCA_00555</fullName>
    </recommendedName>
</protein>
<dbReference type="NCBIfam" id="NF010247">
    <property type="entry name" value="PRK13694.1"/>
    <property type="match status" value="1"/>
</dbReference>